<dbReference type="SUPFAM" id="SSF47954">
    <property type="entry name" value="Cyclin-like"/>
    <property type="match status" value="2"/>
</dbReference>
<evidence type="ECO:0000256" key="1">
    <source>
        <dbReference type="ARBA" id="ARBA00010857"/>
    </source>
</evidence>
<evidence type="ECO:0000256" key="3">
    <source>
        <dbReference type="ARBA" id="ARBA00023163"/>
    </source>
</evidence>
<dbReference type="AlphaFoldDB" id="A0A0U9HN80"/>
<dbReference type="Gene3D" id="1.10.472.10">
    <property type="entry name" value="Cyclin-like"/>
    <property type="match status" value="1"/>
</dbReference>
<reference evidence="7 8" key="1">
    <citation type="journal article" date="2014" name="Nat. Commun.">
        <title>Klebsormidium flaccidum genome reveals primary factors for plant terrestrial adaptation.</title>
        <authorList>
            <person name="Hori K."/>
            <person name="Maruyama F."/>
            <person name="Fujisawa T."/>
            <person name="Togashi T."/>
            <person name="Yamamoto N."/>
            <person name="Seo M."/>
            <person name="Sato S."/>
            <person name="Yamada T."/>
            <person name="Mori H."/>
            <person name="Tajima N."/>
            <person name="Moriyama T."/>
            <person name="Ikeuchi M."/>
            <person name="Watanabe M."/>
            <person name="Wada H."/>
            <person name="Kobayashi K."/>
            <person name="Saito M."/>
            <person name="Masuda T."/>
            <person name="Sasaki-Sekimoto Y."/>
            <person name="Mashiguchi K."/>
            <person name="Awai K."/>
            <person name="Shimojima M."/>
            <person name="Masuda S."/>
            <person name="Iwai M."/>
            <person name="Nobusawa T."/>
            <person name="Narise T."/>
            <person name="Kondo S."/>
            <person name="Saito H."/>
            <person name="Sato R."/>
            <person name="Murakawa M."/>
            <person name="Ihara Y."/>
            <person name="Oshima-Yamada Y."/>
            <person name="Ohtaka K."/>
            <person name="Satoh M."/>
            <person name="Sonobe K."/>
            <person name="Ishii M."/>
            <person name="Ohtani R."/>
            <person name="Kanamori-Sato M."/>
            <person name="Honoki R."/>
            <person name="Miyazaki D."/>
            <person name="Mochizuki H."/>
            <person name="Umetsu J."/>
            <person name="Higashi K."/>
            <person name="Shibata D."/>
            <person name="Kamiya Y."/>
            <person name="Sato N."/>
            <person name="Nakamura Y."/>
            <person name="Tabata S."/>
            <person name="Ida S."/>
            <person name="Kurokawa K."/>
            <person name="Ohta H."/>
        </authorList>
    </citation>
    <scope>NUCLEOTIDE SEQUENCE [LARGE SCALE GENOMIC DNA]</scope>
    <source>
        <strain evidence="7 8">NIES-2285</strain>
    </source>
</reference>
<dbReference type="InterPro" id="IPR013137">
    <property type="entry name" value="Znf_TFIIB"/>
</dbReference>
<feature type="region of interest" description="Disordered" evidence="5">
    <location>
        <begin position="884"/>
        <end position="907"/>
    </location>
</feature>
<evidence type="ECO:0000313" key="8">
    <source>
        <dbReference type="Proteomes" id="UP000054558"/>
    </source>
</evidence>
<dbReference type="SMART" id="SM00385">
    <property type="entry name" value="CYCLIN"/>
    <property type="match status" value="2"/>
</dbReference>
<dbReference type="InterPro" id="IPR036915">
    <property type="entry name" value="Cyclin-like_sf"/>
</dbReference>
<feature type="region of interest" description="Disordered" evidence="5">
    <location>
        <begin position="142"/>
        <end position="279"/>
    </location>
</feature>
<dbReference type="InterPro" id="IPR000812">
    <property type="entry name" value="TFIIB"/>
</dbReference>
<comment type="similarity">
    <text evidence="1">Belongs to the TFIIB family.</text>
</comment>
<evidence type="ECO:0000256" key="4">
    <source>
        <dbReference type="PROSITE-ProRule" id="PRU00469"/>
    </source>
</evidence>
<gene>
    <name evidence="7" type="ORF">KFL_005730010</name>
</gene>
<dbReference type="GO" id="GO:0017025">
    <property type="term" value="F:TBP-class protein binding"/>
    <property type="evidence" value="ECO:0007669"/>
    <property type="project" value="InterPro"/>
</dbReference>
<organism evidence="7 8">
    <name type="scientific">Klebsormidium nitens</name>
    <name type="common">Green alga</name>
    <name type="synonym">Ulothrix nitens</name>
    <dbReference type="NCBI Taxonomy" id="105231"/>
    <lineage>
        <taxon>Eukaryota</taxon>
        <taxon>Viridiplantae</taxon>
        <taxon>Streptophyta</taxon>
        <taxon>Klebsormidiophyceae</taxon>
        <taxon>Klebsormidiales</taxon>
        <taxon>Klebsormidiaceae</taxon>
        <taxon>Klebsormidium</taxon>
    </lineage>
</organism>
<dbReference type="Pfam" id="PF09742">
    <property type="entry name" value="Dymeclin"/>
    <property type="match status" value="1"/>
</dbReference>
<evidence type="ECO:0000256" key="2">
    <source>
        <dbReference type="ARBA" id="ARBA00023015"/>
    </source>
</evidence>
<feature type="compositionally biased region" description="Low complexity" evidence="5">
    <location>
        <begin position="147"/>
        <end position="176"/>
    </location>
</feature>
<protein>
    <submittedName>
        <fullName evidence="7">Transcription factor IIB</fullName>
    </submittedName>
</protein>
<dbReference type="Gene3D" id="1.10.472.170">
    <property type="match status" value="1"/>
</dbReference>
<dbReference type="InterPro" id="IPR013763">
    <property type="entry name" value="Cyclin-like_dom"/>
</dbReference>
<keyword evidence="4" id="KW-0863">Zinc-finger</keyword>
<dbReference type="PANTHER" id="PTHR21575:SF12">
    <property type="entry name" value="PROTEIN HID1"/>
    <property type="match status" value="1"/>
</dbReference>
<dbReference type="OrthoDB" id="25790at2759"/>
<keyword evidence="2" id="KW-0805">Transcription regulation</keyword>
<dbReference type="Proteomes" id="UP000054558">
    <property type="component" value="Unassembled WGS sequence"/>
</dbReference>
<dbReference type="PRINTS" id="PR00685">
    <property type="entry name" value="TIFACTORIIB"/>
</dbReference>
<keyword evidence="3" id="KW-0804">Transcription</keyword>
<feature type="region of interest" description="Disordered" evidence="5">
    <location>
        <begin position="761"/>
        <end position="792"/>
    </location>
</feature>
<dbReference type="PROSITE" id="PS51134">
    <property type="entry name" value="ZF_TFIIB"/>
    <property type="match status" value="1"/>
</dbReference>
<dbReference type="STRING" id="105231.A0A0U9HN80"/>
<dbReference type="Pfam" id="PF08271">
    <property type="entry name" value="Zn_Ribbon_TF"/>
    <property type="match status" value="1"/>
</dbReference>
<evidence type="ECO:0000259" key="6">
    <source>
        <dbReference type="PROSITE" id="PS51134"/>
    </source>
</evidence>
<sequence length="1226" mass="133165">MGAADSKAAVQEAVEKVRSESVTFQDQKLWDVIINSPQSSEDVVQWLKVEELRQIRDERPRNFALFTLQVLMRLEEIIHATQNIKPGRAPHMRESFFAEVLACLRLISRLLPILLEDALTIGEGGSAGWAYAFLWENTLPKPLENKAPQQGSPSATAPPSAPSEGPSAASGTSSSEPQKEVPAEKTTSAIDLNPAPAPASGELVGTPAPVSPQASEAVSPLAPNEQPPAGSEISEEEPADGAAGGADGAGTPTPRKKGSRRGGLTEEEMREEEERQARNVGRRVVDAVMALLFCENWTLAIGSVGTVWASGVRGLVAQPSWPSMDSIRAETLRTLLIICSEPLYLPPGKQASQTKPFLFQVTGSANAHPRAKDLFFSLLNLIISYQPGGWVLNHGKNPASHLIDVASHVLLALLDYSPTAAPTHPHLGPALLPLMSEHPLTNGGTANGTSSLANIPEEGPSNIFRQLVATIDDVSDFALIFSGLVRLIKNPVVISGEAVVQSTRRVDCYQEILVLCWKLLEGNPAFLDYVCALPNVYDLLEPLLALIYTARTDSAKIGVMHVGAFILLLLSSRRSFGVALNKPAAAANYAPLELPRNFRGCHADALIHVLYKALLNGGDRVAPLYSCLLTILANVTPYTKTLTMTTADRIVTLVEFFAHPRVFFGADANYNYLRYLLETVNNIVQYQADGNPGLIYCILRKSPVFWRLFALELPSPDDLGGSDDPLSEGGEEASTPGTDEGGGTDSLEKRLWTEAAKGGHWLPALVSGGSGPPSPRTKGSGKGSWRGGRRGRLEEGGMTWLTPEWLARVQAELPLATVERMIKALQPAIDKLHAEKPRLTERDVLEYLKALGCNLWLFRSAALESKSCKATKVNLSGKVAPQSDRPGLLRCRGSPALEPPKPSPQKRAQFLPRAMDAQMCPECKRVTAFVSDHSAGDTICTECGLVVEARVIDETSEWRTFSSGDTTRDDPNRVGGPTNELLSDGGMGTIISKSVTGGDFTGMNLSRWQNRTSNPDRNLLSAFRTISEMAERLNLVVAIKDRACEIYKEIQDSQSIRGRSQAAICGACLYIACRQEEKARSFKEIGTATQAATVKEIKKCTAFVVNTLSKRMGVVSAADYVRRFASNLDLKHKFVQAAEEVVRRFDAYKDKGRSPISVAAGVIFMLSQLTEDDRRTWKEVSQASGVSEGTLKLSYADLYPYREQLIPESFASPEKVRLLSATFKSR</sequence>
<dbReference type="FunFam" id="1.10.472.170:FF:000001">
    <property type="entry name" value="Transcription initiation factor IIB"/>
    <property type="match status" value="1"/>
</dbReference>
<dbReference type="SUPFAM" id="SSF57783">
    <property type="entry name" value="Zinc beta-ribbon"/>
    <property type="match status" value="1"/>
</dbReference>
<dbReference type="GO" id="GO:0016020">
    <property type="term" value="C:membrane"/>
    <property type="evidence" value="ECO:0000318"/>
    <property type="project" value="GO_Central"/>
</dbReference>
<dbReference type="EMBL" id="DF237522">
    <property type="protein sequence ID" value="GAQ89880.1"/>
    <property type="molecule type" value="Genomic_DNA"/>
</dbReference>
<dbReference type="GO" id="GO:0005797">
    <property type="term" value="C:Golgi medial cisterna"/>
    <property type="evidence" value="ECO:0000318"/>
    <property type="project" value="GO_Central"/>
</dbReference>
<feature type="region of interest" description="Disordered" evidence="5">
    <location>
        <begin position="719"/>
        <end position="746"/>
    </location>
</feature>
<keyword evidence="4" id="KW-0479">Metal-binding</keyword>
<proteinExistence type="inferred from homology"/>
<dbReference type="InterPro" id="IPR026705">
    <property type="entry name" value="Hid-1/Ecm30"/>
</dbReference>
<dbReference type="GO" id="GO:0000138">
    <property type="term" value="C:Golgi trans cisterna"/>
    <property type="evidence" value="ECO:0000318"/>
    <property type="project" value="GO_Central"/>
</dbReference>
<evidence type="ECO:0000256" key="5">
    <source>
        <dbReference type="SAM" id="MobiDB-lite"/>
    </source>
</evidence>
<accession>A0A0U9HN80</accession>
<name>A0A0U9HN80_KLENI</name>
<dbReference type="PANTHER" id="PTHR21575">
    <property type="entry name" value="PROTEIN HID1"/>
    <property type="match status" value="1"/>
</dbReference>
<dbReference type="CDD" id="cd20551">
    <property type="entry name" value="CYCLIN_TFIIB_rpt1"/>
    <property type="match status" value="1"/>
</dbReference>
<keyword evidence="8" id="KW-1185">Reference proteome</keyword>
<evidence type="ECO:0000313" key="7">
    <source>
        <dbReference type="EMBL" id="GAQ89880.1"/>
    </source>
</evidence>
<dbReference type="GO" id="GO:0008270">
    <property type="term" value="F:zinc ion binding"/>
    <property type="evidence" value="ECO:0007669"/>
    <property type="project" value="UniProtKB-KW"/>
</dbReference>
<keyword evidence="4" id="KW-0862">Zinc</keyword>
<dbReference type="Pfam" id="PF00382">
    <property type="entry name" value="TFIIB"/>
    <property type="match status" value="2"/>
</dbReference>
<dbReference type="GO" id="GO:0070897">
    <property type="term" value="P:transcription preinitiation complex assembly"/>
    <property type="evidence" value="ECO:0007669"/>
    <property type="project" value="InterPro"/>
</dbReference>
<feature type="domain" description="TFIIB-type" evidence="6">
    <location>
        <begin position="916"/>
        <end position="948"/>
    </location>
</feature>
<dbReference type="InterPro" id="IPR013150">
    <property type="entry name" value="TFIIB_cyclin"/>
</dbReference>
<feature type="region of interest" description="Disordered" evidence="5">
    <location>
        <begin position="961"/>
        <end position="987"/>
    </location>
</feature>